<dbReference type="Proteomes" id="UP001519887">
    <property type="component" value="Unassembled WGS sequence"/>
</dbReference>
<feature type="non-terminal residue" evidence="2">
    <location>
        <position position="114"/>
    </location>
</feature>
<reference evidence="2 3" key="1">
    <citation type="submission" date="2021-07" db="EMBL/GenBank/DDBJ databases">
        <title>Paenibacillus radiodurans sp. nov., isolated from the southeastern edge of Tengger Desert.</title>
        <authorList>
            <person name="Zhang G."/>
        </authorList>
    </citation>
    <scope>NUCLEOTIDE SEQUENCE [LARGE SCALE GENOMIC DNA]</scope>
    <source>
        <strain evidence="2 3">CCM 7311</strain>
    </source>
</reference>
<evidence type="ECO:0000256" key="1">
    <source>
        <dbReference type="SAM" id="MobiDB-lite"/>
    </source>
</evidence>
<proteinExistence type="predicted"/>
<dbReference type="EMBL" id="JAHZIK010003545">
    <property type="protein sequence ID" value="MBW7462061.1"/>
    <property type="molecule type" value="Genomic_DNA"/>
</dbReference>
<protein>
    <recommendedName>
        <fullName evidence="4">ABC transporter ATP-binding protein</fullName>
    </recommendedName>
</protein>
<accession>A0ABS7CNI4</accession>
<evidence type="ECO:0000313" key="2">
    <source>
        <dbReference type="EMBL" id="MBW7462061.1"/>
    </source>
</evidence>
<organism evidence="2 3">
    <name type="scientific">Paenibacillus sepulcri</name>
    <dbReference type="NCBI Taxonomy" id="359917"/>
    <lineage>
        <taxon>Bacteria</taxon>
        <taxon>Bacillati</taxon>
        <taxon>Bacillota</taxon>
        <taxon>Bacilli</taxon>
        <taxon>Bacillales</taxon>
        <taxon>Paenibacillaceae</taxon>
        <taxon>Paenibacillus</taxon>
    </lineage>
</organism>
<keyword evidence="3" id="KW-1185">Reference proteome</keyword>
<evidence type="ECO:0000313" key="3">
    <source>
        <dbReference type="Proteomes" id="UP001519887"/>
    </source>
</evidence>
<evidence type="ECO:0008006" key="4">
    <source>
        <dbReference type="Google" id="ProtNLM"/>
    </source>
</evidence>
<sequence length="114" mass="11750">MTEGYESITAMLSRGEKPAPADKAAAPTAAAAADSGSMNAVIRGEAEPGSGAMTFEAAPGDTASAAASDVVLEITDLHKHFTKTSMLPWKKDSEIRAVNGISFKLQRGETIGIV</sequence>
<feature type="compositionally biased region" description="Low complexity" evidence="1">
    <location>
        <begin position="21"/>
        <end position="30"/>
    </location>
</feature>
<feature type="region of interest" description="Disordered" evidence="1">
    <location>
        <begin position="1"/>
        <end position="30"/>
    </location>
</feature>
<gene>
    <name evidence="2" type="ORF">K0U00_49240</name>
</gene>
<name>A0ABS7CNI4_9BACL</name>
<comment type="caution">
    <text evidence="2">The sequence shown here is derived from an EMBL/GenBank/DDBJ whole genome shotgun (WGS) entry which is preliminary data.</text>
</comment>